<keyword evidence="2" id="KW-1185">Reference proteome</keyword>
<organism evidence="1 2">
    <name type="scientific">Schizopora paradoxa</name>
    <dbReference type="NCBI Taxonomy" id="27342"/>
    <lineage>
        <taxon>Eukaryota</taxon>
        <taxon>Fungi</taxon>
        <taxon>Dikarya</taxon>
        <taxon>Basidiomycota</taxon>
        <taxon>Agaricomycotina</taxon>
        <taxon>Agaricomycetes</taxon>
        <taxon>Hymenochaetales</taxon>
        <taxon>Schizoporaceae</taxon>
        <taxon>Schizopora</taxon>
    </lineage>
</organism>
<sequence>MFPSCQSSNYNDTTRLLPIDDQMMSLRYQARISRPGRDMATGYLTKKLVLFLLMRLHNDFLLRSPQCFRCHWSSSDSEKPTRKRCKPASGRKLVRIQAALEVHASSRMRLECGSETSSTYVDLVWMMMGRRVQLGLSSLSLSTNNSDLAIAPPHVT</sequence>
<dbReference type="AlphaFoldDB" id="A0A0H2S323"/>
<dbReference type="EMBL" id="KQ085892">
    <property type="protein sequence ID" value="KLO18700.1"/>
    <property type="molecule type" value="Genomic_DNA"/>
</dbReference>
<protein>
    <submittedName>
        <fullName evidence="1">Uncharacterized protein</fullName>
    </submittedName>
</protein>
<dbReference type="Proteomes" id="UP000053477">
    <property type="component" value="Unassembled WGS sequence"/>
</dbReference>
<evidence type="ECO:0000313" key="2">
    <source>
        <dbReference type="Proteomes" id="UP000053477"/>
    </source>
</evidence>
<name>A0A0H2S323_9AGAM</name>
<gene>
    <name evidence="1" type="ORF">SCHPADRAFT_107978</name>
</gene>
<accession>A0A0H2S323</accession>
<dbReference type="InParanoid" id="A0A0H2S323"/>
<proteinExistence type="predicted"/>
<evidence type="ECO:0000313" key="1">
    <source>
        <dbReference type="EMBL" id="KLO18700.1"/>
    </source>
</evidence>
<reference evidence="1 2" key="1">
    <citation type="submission" date="2015-04" db="EMBL/GenBank/DDBJ databases">
        <title>Complete genome sequence of Schizopora paradoxa KUC8140, a cosmopolitan wood degrader in East Asia.</title>
        <authorList>
            <consortium name="DOE Joint Genome Institute"/>
            <person name="Min B."/>
            <person name="Park H."/>
            <person name="Jang Y."/>
            <person name="Kim J.-J."/>
            <person name="Kim K.H."/>
            <person name="Pangilinan J."/>
            <person name="Lipzen A."/>
            <person name="Riley R."/>
            <person name="Grigoriev I.V."/>
            <person name="Spatafora J.W."/>
            <person name="Choi I.-G."/>
        </authorList>
    </citation>
    <scope>NUCLEOTIDE SEQUENCE [LARGE SCALE GENOMIC DNA]</scope>
    <source>
        <strain evidence="1 2">KUC8140</strain>
    </source>
</reference>